<organism evidence="1">
    <name type="scientific">Arundo donax</name>
    <name type="common">Giant reed</name>
    <name type="synonym">Donax arundinaceus</name>
    <dbReference type="NCBI Taxonomy" id="35708"/>
    <lineage>
        <taxon>Eukaryota</taxon>
        <taxon>Viridiplantae</taxon>
        <taxon>Streptophyta</taxon>
        <taxon>Embryophyta</taxon>
        <taxon>Tracheophyta</taxon>
        <taxon>Spermatophyta</taxon>
        <taxon>Magnoliopsida</taxon>
        <taxon>Liliopsida</taxon>
        <taxon>Poales</taxon>
        <taxon>Poaceae</taxon>
        <taxon>PACMAD clade</taxon>
        <taxon>Arundinoideae</taxon>
        <taxon>Arundineae</taxon>
        <taxon>Arundo</taxon>
    </lineage>
</organism>
<sequence length="47" mass="5330">MCIVSSLAKSYVILIQALWNSHGMPFWSLFVKIADRLTSGNKFDDLL</sequence>
<reference evidence="1" key="1">
    <citation type="submission" date="2014-09" db="EMBL/GenBank/DDBJ databases">
        <authorList>
            <person name="Magalhaes I.L.F."/>
            <person name="Oliveira U."/>
            <person name="Santos F.R."/>
            <person name="Vidigal T.H.D.A."/>
            <person name="Brescovit A.D."/>
            <person name="Santos A.J."/>
        </authorList>
    </citation>
    <scope>NUCLEOTIDE SEQUENCE</scope>
    <source>
        <tissue evidence="1">Shoot tissue taken approximately 20 cm above the soil surface</tissue>
    </source>
</reference>
<protein>
    <submittedName>
        <fullName evidence="1">Uncharacterized protein</fullName>
    </submittedName>
</protein>
<reference evidence="1" key="2">
    <citation type="journal article" date="2015" name="Data Brief">
        <title>Shoot transcriptome of the giant reed, Arundo donax.</title>
        <authorList>
            <person name="Barrero R.A."/>
            <person name="Guerrero F.D."/>
            <person name="Moolhuijzen P."/>
            <person name="Goolsby J.A."/>
            <person name="Tidwell J."/>
            <person name="Bellgard S.E."/>
            <person name="Bellgard M.I."/>
        </authorList>
    </citation>
    <scope>NUCLEOTIDE SEQUENCE</scope>
    <source>
        <tissue evidence="1">Shoot tissue taken approximately 20 cm above the soil surface</tissue>
    </source>
</reference>
<name>A0A0A8Z7B3_ARUDO</name>
<dbReference type="EMBL" id="GBRH01265290">
    <property type="protein sequence ID" value="JAD32605.1"/>
    <property type="molecule type" value="Transcribed_RNA"/>
</dbReference>
<dbReference type="AlphaFoldDB" id="A0A0A8Z7B3"/>
<evidence type="ECO:0000313" key="1">
    <source>
        <dbReference type="EMBL" id="JAD32605.1"/>
    </source>
</evidence>
<proteinExistence type="predicted"/>
<accession>A0A0A8Z7B3</accession>